<organism evidence="4 5">
    <name type="scientific">Saccharomonospora amisosensis</name>
    <dbReference type="NCBI Taxonomy" id="1128677"/>
    <lineage>
        <taxon>Bacteria</taxon>
        <taxon>Bacillati</taxon>
        <taxon>Actinomycetota</taxon>
        <taxon>Actinomycetes</taxon>
        <taxon>Pseudonocardiales</taxon>
        <taxon>Pseudonocardiaceae</taxon>
        <taxon>Saccharomonospora</taxon>
    </lineage>
</organism>
<dbReference type="PANTHER" id="PTHR35526:SF3">
    <property type="entry name" value="ANTI-SIGMA-F FACTOR RSBW"/>
    <property type="match status" value="1"/>
</dbReference>
<keyword evidence="1" id="KW-0723">Serine/threonine-protein kinase</keyword>
<dbReference type="GO" id="GO:0004674">
    <property type="term" value="F:protein serine/threonine kinase activity"/>
    <property type="evidence" value="ECO:0007669"/>
    <property type="project" value="UniProtKB-KW"/>
</dbReference>
<dbReference type="Pfam" id="PF14417">
    <property type="entry name" value="MEDS"/>
    <property type="match status" value="1"/>
</dbReference>
<evidence type="ECO:0000259" key="2">
    <source>
        <dbReference type="Pfam" id="PF13581"/>
    </source>
</evidence>
<comment type="caution">
    <text evidence="4">The sequence shown here is derived from an EMBL/GenBank/DDBJ whole genome shotgun (WGS) entry which is preliminary data.</text>
</comment>
<dbReference type="InterPro" id="IPR050267">
    <property type="entry name" value="Anti-sigma-factor_SerPK"/>
</dbReference>
<feature type="domain" description="MEDS" evidence="3">
    <location>
        <begin position="12"/>
        <end position="155"/>
    </location>
</feature>
<accession>A0A7X5UQK2</accession>
<dbReference type="RefSeq" id="WP_167171077.1">
    <property type="nucleotide sequence ID" value="NZ_JAAOYM010000001.1"/>
</dbReference>
<dbReference type="InterPro" id="IPR003594">
    <property type="entry name" value="HATPase_dom"/>
</dbReference>
<protein>
    <submittedName>
        <fullName evidence="4">Anti-sigma regulatory factor (Ser/Thr protein kinase)</fullName>
    </submittedName>
</protein>
<evidence type="ECO:0000313" key="4">
    <source>
        <dbReference type="EMBL" id="NIJ12394.1"/>
    </source>
</evidence>
<keyword evidence="1" id="KW-0808">Transferase</keyword>
<dbReference type="Pfam" id="PF13581">
    <property type="entry name" value="HATPase_c_2"/>
    <property type="match status" value="1"/>
</dbReference>
<sequence length="330" mass="35330">MSTGAQAKGGFTHVAVLYGSDEEFLDAVVPFLAEGLAEGQPTLLGVEPRLEGLVREALGDDADEVMTLRRAQQYERPLDALRRNRDLFAAHAAAGAPTVRVVGDVPHPGVGVPWDGWVRYEAAINHFCAELPVMVLCPYAENAPDSVLADVQSTHGWLALPGQEYRPNPHYIEPATFLSERADCEVAPLERRRPDLWLENPALAHARHVVGVLAANTSLDERSVSDLVVGVSEAVTNAKVHGKPPVLLRAWVDHNRMAVAVSDCGSGPRNPFAGLLPDEGSRSQGGLGLWLANQLCDRVTLAVTEEGFTAYLVIGEPPPVEVGGSPAGSR</sequence>
<dbReference type="SUPFAM" id="SSF55874">
    <property type="entry name" value="ATPase domain of HSP90 chaperone/DNA topoisomerase II/histidine kinase"/>
    <property type="match status" value="1"/>
</dbReference>
<dbReference type="InterPro" id="IPR047718">
    <property type="entry name" value="RsbA-like_anti_sig"/>
</dbReference>
<dbReference type="CDD" id="cd16936">
    <property type="entry name" value="HATPase_RsbW-like"/>
    <property type="match status" value="1"/>
</dbReference>
<dbReference type="InterPro" id="IPR036890">
    <property type="entry name" value="HATPase_C_sf"/>
</dbReference>
<dbReference type="EMBL" id="JAAOYM010000001">
    <property type="protein sequence ID" value="NIJ12394.1"/>
    <property type="molecule type" value="Genomic_DNA"/>
</dbReference>
<keyword evidence="5" id="KW-1185">Reference proteome</keyword>
<reference evidence="4 5" key="1">
    <citation type="submission" date="2020-03" db="EMBL/GenBank/DDBJ databases">
        <title>Sequencing the genomes of 1000 actinobacteria strains.</title>
        <authorList>
            <person name="Klenk H.-P."/>
        </authorList>
    </citation>
    <scope>NUCLEOTIDE SEQUENCE [LARGE SCALE GENOMIC DNA]</scope>
    <source>
        <strain evidence="4 5">DSM 45685</strain>
    </source>
</reference>
<name>A0A7X5UQK2_9PSEU</name>
<evidence type="ECO:0000313" key="5">
    <source>
        <dbReference type="Proteomes" id="UP000545493"/>
    </source>
</evidence>
<dbReference type="Gene3D" id="3.30.565.10">
    <property type="entry name" value="Histidine kinase-like ATPase, C-terminal domain"/>
    <property type="match status" value="1"/>
</dbReference>
<dbReference type="Proteomes" id="UP000545493">
    <property type="component" value="Unassembled WGS sequence"/>
</dbReference>
<feature type="domain" description="Histidine kinase/HSP90-like ATPase" evidence="2">
    <location>
        <begin position="202"/>
        <end position="307"/>
    </location>
</feature>
<evidence type="ECO:0000259" key="3">
    <source>
        <dbReference type="Pfam" id="PF14417"/>
    </source>
</evidence>
<proteinExistence type="predicted"/>
<dbReference type="AlphaFoldDB" id="A0A7X5UQK2"/>
<dbReference type="InterPro" id="IPR025847">
    <property type="entry name" value="MEDS_domain"/>
</dbReference>
<evidence type="ECO:0000256" key="1">
    <source>
        <dbReference type="ARBA" id="ARBA00022527"/>
    </source>
</evidence>
<gene>
    <name evidence="4" type="ORF">FHU38_002738</name>
</gene>
<keyword evidence="1" id="KW-0418">Kinase</keyword>
<dbReference type="PANTHER" id="PTHR35526">
    <property type="entry name" value="ANTI-SIGMA-F FACTOR RSBW-RELATED"/>
    <property type="match status" value="1"/>
</dbReference>
<dbReference type="NCBIfam" id="NF041045">
    <property type="entry name" value="RsbA_anti_sig"/>
    <property type="match status" value="1"/>
</dbReference>